<dbReference type="InterPro" id="IPR038510">
    <property type="entry name" value="Spt4_sf"/>
</dbReference>
<keyword evidence="7" id="KW-0137">Centromere</keyword>
<accession>A0A060T3M2</accession>
<dbReference type="PANTHER" id="PTHR12882">
    <property type="entry name" value="SUPPRESSOR OF TY 4"/>
    <property type="match status" value="1"/>
</dbReference>
<keyword evidence="6 8" id="KW-0539">Nucleus</keyword>
<dbReference type="SUPFAM" id="SSF63393">
    <property type="entry name" value="RNA polymerase subunits"/>
    <property type="match status" value="1"/>
</dbReference>
<dbReference type="InterPro" id="IPR009287">
    <property type="entry name" value="Spt4"/>
</dbReference>
<dbReference type="GO" id="GO:0006355">
    <property type="term" value="P:regulation of DNA-templated transcription"/>
    <property type="evidence" value="ECO:0007669"/>
    <property type="project" value="InterPro"/>
</dbReference>
<comment type="subcellular location">
    <subcellularLocation>
        <location evidence="2">Chromosome</location>
        <location evidence="2">Centromere</location>
    </subcellularLocation>
    <subcellularLocation>
        <location evidence="1 8">Nucleus</location>
    </subcellularLocation>
</comment>
<dbReference type="GO" id="GO:0140673">
    <property type="term" value="P:transcription elongation-coupled chromatin remodeling"/>
    <property type="evidence" value="ECO:0007669"/>
    <property type="project" value="InterPro"/>
</dbReference>
<protein>
    <recommendedName>
        <fullName evidence="4 8">Transcription elongation factor SPT4</fullName>
    </recommendedName>
</protein>
<proteinExistence type="inferred from homology"/>
<sequence length="110" mass="12107">MSSRTDRACMICGIIQPFRSFVSQGCPNCESLLAFKNDDGLVQDCTSPSFEGQVALCDNEQSWVAKWLRIDGFQTGIYAVKVNGKLPDDIVQELLGKGVVYRPRDGSAQD</sequence>
<dbReference type="GO" id="GO:0008270">
    <property type="term" value="F:zinc ion binding"/>
    <property type="evidence" value="ECO:0007669"/>
    <property type="project" value="InterPro"/>
</dbReference>
<organism evidence="10">
    <name type="scientific">Blastobotrys adeninivorans</name>
    <name type="common">Yeast</name>
    <name type="synonym">Arxula adeninivorans</name>
    <dbReference type="NCBI Taxonomy" id="409370"/>
    <lineage>
        <taxon>Eukaryota</taxon>
        <taxon>Fungi</taxon>
        <taxon>Dikarya</taxon>
        <taxon>Ascomycota</taxon>
        <taxon>Saccharomycotina</taxon>
        <taxon>Dipodascomycetes</taxon>
        <taxon>Dipodascales</taxon>
        <taxon>Trichomonascaceae</taxon>
        <taxon>Blastobotrys</taxon>
    </lineage>
</organism>
<dbReference type="GO" id="GO:0000775">
    <property type="term" value="C:chromosome, centromeric region"/>
    <property type="evidence" value="ECO:0007669"/>
    <property type="project" value="UniProtKB-SubCell"/>
</dbReference>
<evidence type="ECO:0000259" key="9">
    <source>
        <dbReference type="SMART" id="SM01389"/>
    </source>
</evidence>
<evidence type="ECO:0000313" key="10">
    <source>
        <dbReference type="EMBL" id="CDP35563.1"/>
    </source>
</evidence>
<keyword evidence="5 8" id="KW-0804">Transcription</keyword>
<name>A0A060T3M2_BLAAD</name>
<evidence type="ECO:0000256" key="3">
    <source>
        <dbReference type="ARBA" id="ARBA00010464"/>
    </source>
</evidence>
<dbReference type="AlphaFoldDB" id="A0A060T3M2"/>
<dbReference type="PIRSF" id="PIRSF025023">
    <property type="entry name" value="Spt4"/>
    <property type="match status" value="1"/>
</dbReference>
<comment type="function">
    <text evidence="8">The SPT4-SPT5 complex mediates both activation and inhibition of transcription elongation, and plays a role in pre-mRNA processing. This complex seems to be important for the stability of the RNA polymerase II elongation machinery on the chromatin template but not for the inherent ability of this machinery to translocate down the gene.</text>
</comment>
<dbReference type="PhylomeDB" id="A0A060T3M2"/>
<dbReference type="PANTHER" id="PTHR12882:SF1">
    <property type="entry name" value="TRANSCRIPTION ELONGATION FACTOR SPT4"/>
    <property type="match status" value="1"/>
</dbReference>
<reference evidence="10" key="1">
    <citation type="submission" date="2014-02" db="EMBL/GenBank/DDBJ databases">
        <authorList>
            <person name="Genoscope - CEA"/>
        </authorList>
    </citation>
    <scope>NUCLEOTIDE SEQUENCE</scope>
    <source>
        <strain evidence="10">LS3</strain>
    </source>
</reference>
<dbReference type="InterPro" id="IPR029040">
    <property type="entry name" value="RPABC4/Spt4"/>
</dbReference>
<dbReference type="GO" id="GO:0032044">
    <property type="term" value="C:DSIF complex"/>
    <property type="evidence" value="ECO:0007669"/>
    <property type="project" value="TreeGrafter"/>
</dbReference>
<evidence type="ECO:0000256" key="4">
    <source>
        <dbReference type="ARBA" id="ARBA00020182"/>
    </source>
</evidence>
<dbReference type="Pfam" id="PF06093">
    <property type="entry name" value="Spt4"/>
    <property type="match status" value="1"/>
</dbReference>
<dbReference type="EMBL" id="HG937693">
    <property type="protein sequence ID" value="CDP35563.1"/>
    <property type="molecule type" value="Genomic_DNA"/>
</dbReference>
<dbReference type="GO" id="GO:0000993">
    <property type="term" value="F:RNA polymerase II complex binding"/>
    <property type="evidence" value="ECO:0007669"/>
    <property type="project" value="TreeGrafter"/>
</dbReference>
<evidence type="ECO:0000256" key="6">
    <source>
        <dbReference type="ARBA" id="ARBA00023242"/>
    </source>
</evidence>
<evidence type="ECO:0000256" key="7">
    <source>
        <dbReference type="ARBA" id="ARBA00023328"/>
    </source>
</evidence>
<reference evidence="10" key="2">
    <citation type="submission" date="2014-06" db="EMBL/GenBank/DDBJ databases">
        <title>The complete genome of Blastobotrys (Arxula) adeninivorans LS3 - a yeast of biotechnological interest.</title>
        <authorList>
            <person name="Kunze G."/>
            <person name="Gaillardin C."/>
            <person name="Czernicka M."/>
            <person name="Durrens P."/>
            <person name="Martin T."/>
            <person name="Boer E."/>
            <person name="Gabaldon T."/>
            <person name="Cruz J."/>
            <person name="Talla E."/>
            <person name="Marck C."/>
            <person name="Goffeau A."/>
            <person name="Barbe V."/>
            <person name="Baret P."/>
            <person name="Baronian K."/>
            <person name="Beier S."/>
            <person name="Bleykasten C."/>
            <person name="Bode R."/>
            <person name="Casaregola S."/>
            <person name="Despons L."/>
            <person name="Fairhead C."/>
            <person name="Giersberg M."/>
            <person name="Gierski P."/>
            <person name="Hahnel U."/>
            <person name="Hartmann A."/>
            <person name="Jankowska D."/>
            <person name="Jubin C."/>
            <person name="Jung P."/>
            <person name="Lafontaine I."/>
            <person name="Leh-Louis V."/>
            <person name="Lemaire M."/>
            <person name="Marcet-Houben M."/>
            <person name="Mascher M."/>
            <person name="Morel G."/>
            <person name="Richard G.-F."/>
            <person name="Riechen J."/>
            <person name="Sacerdot C."/>
            <person name="Sarkar A."/>
            <person name="Savel G."/>
            <person name="Schacherer J."/>
            <person name="Sherman D."/>
            <person name="Straub M.-L."/>
            <person name="Stein N."/>
            <person name="Thierry A."/>
            <person name="Trautwein-Schult A."/>
            <person name="Westhof E."/>
            <person name="Worch S."/>
            <person name="Dujon B."/>
            <person name="Souciet J.-L."/>
            <person name="Wincker P."/>
            <person name="Scholz U."/>
            <person name="Neuveglise N."/>
        </authorList>
    </citation>
    <scope>NUCLEOTIDE SEQUENCE</scope>
    <source>
        <strain evidence="10">LS3</strain>
    </source>
</reference>
<dbReference type="CDD" id="cd07973">
    <property type="entry name" value="Spt4"/>
    <property type="match status" value="1"/>
</dbReference>
<evidence type="ECO:0000256" key="1">
    <source>
        <dbReference type="ARBA" id="ARBA00004123"/>
    </source>
</evidence>
<evidence type="ECO:0000256" key="2">
    <source>
        <dbReference type="ARBA" id="ARBA00004584"/>
    </source>
</evidence>
<gene>
    <name evidence="10" type="ORF">GNLVRS02_ARAD1C38412g</name>
</gene>
<dbReference type="Gene3D" id="3.30.40.210">
    <property type="match status" value="1"/>
</dbReference>
<comment type="similarity">
    <text evidence="3 8">Belongs to the SPT4 family.</text>
</comment>
<evidence type="ECO:0000256" key="8">
    <source>
        <dbReference type="PIRNR" id="PIRNR025023"/>
    </source>
</evidence>
<feature type="domain" description="Spt4/RpoE2 zinc finger" evidence="9">
    <location>
        <begin position="6"/>
        <end position="83"/>
    </location>
</feature>
<evidence type="ECO:0000256" key="5">
    <source>
        <dbReference type="ARBA" id="ARBA00023163"/>
    </source>
</evidence>
<dbReference type="InterPro" id="IPR022800">
    <property type="entry name" value="Spt4/RpoE2_Znf"/>
</dbReference>
<dbReference type="SMART" id="SM01389">
    <property type="entry name" value="Spt4"/>
    <property type="match status" value="1"/>
</dbReference>